<dbReference type="AlphaFoldDB" id="W4KMT3"/>
<dbReference type="HOGENOM" id="CLU_071342_0_0_1"/>
<gene>
    <name evidence="2" type="ORF">HETIRDRAFT_468952</name>
</gene>
<dbReference type="OrthoDB" id="3262301at2759"/>
<evidence type="ECO:0000313" key="2">
    <source>
        <dbReference type="EMBL" id="ETW87127.1"/>
    </source>
</evidence>
<dbReference type="eggNOG" id="ENOG502SYGB">
    <property type="taxonomic scope" value="Eukaryota"/>
</dbReference>
<organism evidence="2 3">
    <name type="scientific">Heterobasidion irregulare (strain TC 32-1)</name>
    <dbReference type="NCBI Taxonomy" id="747525"/>
    <lineage>
        <taxon>Eukaryota</taxon>
        <taxon>Fungi</taxon>
        <taxon>Dikarya</taxon>
        <taxon>Basidiomycota</taxon>
        <taxon>Agaricomycotina</taxon>
        <taxon>Agaricomycetes</taxon>
        <taxon>Russulales</taxon>
        <taxon>Bondarzewiaceae</taxon>
        <taxon>Heterobasidion</taxon>
        <taxon>Heterobasidion annosum species complex</taxon>
    </lineage>
</organism>
<dbReference type="GeneID" id="20677264"/>
<feature type="region of interest" description="Disordered" evidence="1">
    <location>
        <begin position="248"/>
        <end position="267"/>
    </location>
</feature>
<dbReference type="KEGG" id="hir:HETIRDRAFT_468952"/>
<feature type="compositionally biased region" description="Basic and acidic residues" evidence="1">
    <location>
        <begin position="248"/>
        <end position="258"/>
    </location>
</feature>
<dbReference type="EMBL" id="KI925454">
    <property type="protein sequence ID" value="ETW87127.1"/>
    <property type="molecule type" value="Genomic_DNA"/>
</dbReference>
<keyword evidence="3" id="KW-1185">Reference proteome</keyword>
<proteinExistence type="predicted"/>
<dbReference type="Proteomes" id="UP000030671">
    <property type="component" value="Unassembled WGS sequence"/>
</dbReference>
<accession>W4KMT3</accession>
<dbReference type="InParanoid" id="W4KMT3"/>
<name>W4KMT3_HETIT</name>
<sequence>MPGEVFFTPYGIPYVAEFTNVSIYPRMPTPTINLDLPSLPFSSLSRSDTNASAPPVRSLRPPLSLPGPVRSASMKLFRYKSKAPPCDTAGSDIDDKTHANMRPLHRRNASISNSWARKKNHREAYVYQSAEITSLPAKSSPFPHNPGTPLGSSFTSSQITLVCPESRPAPDHQPADISIFNRFAKRTGGLYIRFPSDAETAGAAVPGPQARDEIPVIPVKTSLRKLKFLSRTIADAVVAAGMDTPESAKDGIEGDTKTPDGVSTTKAYPKWNADGNGKALFRGTYGQVRTALCAAGLVTTPCEENGFADATRLGALFVANQDGQGRVVLTKIVLWG</sequence>
<evidence type="ECO:0000313" key="3">
    <source>
        <dbReference type="Proteomes" id="UP000030671"/>
    </source>
</evidence>
<feature type="region of interest" description="Disordered" evidence="1">
    <location>
        <begin position="45"/>
        <end position="65"/>
    </location>
</feature>
<protein>
    <submittedName>
        <fullName evidence="2">Uncharacterized protein</fullName>
    </submittedName>
</protein>
<evidence type="ECO:0000256" key="1">
    <source>
        <dbReference type="SAM" id="MobiDB-lite"/>
    </source>
</evidence>
<dbReference type="RefSeq" id="XP_009541066.1">
    <property type="nucleotide sequence ID" value="XM_009542771.1"/>
</dbReference>
<reference evidence="2 3" key="1">
    <citation type="journal article" date="2012" name="New Phytol.">
        <title>Insight into trade-off between wood decay and parasitism from the genome of a fungal forest pathogen.</title>
        <authorList>
            <person name="Olson A."/>
            <person name="Aerts A."/>
            <person name="Asiegbu F."/>
            <person name="Belbahri L."/>
            <person name="Bouzid O."/>
            <person name="Broberg A."/>
            <person name="Canback B."/>
            <person name="Coutinho P.M."/>
            <person name="Cullen D."/>
            <person name="Dalman K."/>
            <person name="Deflorio G."/>
            <person name="van Diepen L.T."/>
            <person name="Dunand C."/>
            <person name="Duplessis S."/>
            <person name="Durling M."/>
            <person name="Gonthier P."/>
            <person name="Grimwood J."/>
            <person name="Fossdal C.G."/>
            <person name="Hansson D."/>
            <person name="Henrissat B."/>
            <person name="Hietala A."/>
            <person name="Himmelstrand K."/>
            <person name="Hoffmeister D."/>
            <person name="Hogberg N."/>
            <person name="James T.Y."/>
            <person name="Karlsson M."/>
            <person name="Kohler A."/>
            <person name="Kues U."/>
            <person name="Lee Y.H."/>
            <person name="Lin Y.C."/>
            <person name="Lind M."/>
            <person name="Lindquist E."/>
            <person name="Lombard V."/>
            <person name="Lucas S."/>
            <person name="Lunden K."/>
            <person name="Morin E."/>
            <person name="Murat C."/>
            <person name="Park J."/>
            <person name="Raffaello T."/>
            <person name="Rouze P."/>
            <person name="Salamov A."/>
            <person name="Schmutz J."/>
            <person name="Solheim H."/>
            <person name="Stahlberg J."/>
            <person name="Velez H."/>
            <person name="de Vries R.P."/>
            <person name="Wiebenga A."/>
            <person name="Woodward S."/>
            <person name="Yakovlev I."/>
            <person name="Garbelotto M."/>
            <person name="Martin F."/>
            <person name="Grigoriev I.V."/>
            <person name="Stenlid J."/>
        </authorList>
    </citation>
    <scope>NUCLEOTIDE SEQUENCE [LARGE SCALE GENOMIC DNA]</scope>
    <source>
        <strain evidence="2 3">TC 32-1</strain>
    </source>
</reference>